<dbReference type="Proteomes" id="UP000536534">
    <property type="component" value="Unassembled WGS sequence"/>
</dbReference>
<reference evidence="2 3" key="1">
    <citation type="journal article" date="2020" name="Biotechnol. Biofuels">
        <title>New insights from the biogas microbiome by comprehensive genome-resolved metagenomics of nearly 1600 species originating from multiple anaerobic digesters.</title>
        <authorList>
            <person name="Campanaro S."/>
            <person name="Treu L."/>
            <person name="Rodriguez-R L.M."/>
            <person name="Kovalovszki A."/>
            <person name="Ziels R.M."/>
            <person name="Maus I."/>
            <person name="Zhu X."/>
            <person name="Kougias P.G."/>
            <person name="Basile A."/>
            <person name="Luo G."/>
            <person name="Schluter A."/>
            <person name="Konstantinidis K.T."/>
            <person name="Angelidaki I."/>
        </authorList>
    </citation>
    <scope>NUCLEOTIDE SEQUENCE [LARGE SCALE GENOMIC DNA]</scope>
    <source>
        <strain evidence="2">AS06rmzACSIP_256</strain>
    </source>
</reference>
<organism evidence="2 3">
    <name type="scientific">Thauera phenolivorans</name>
    <dbReference type="NCBI Taxonomy" id="1792543"/>
    <lineage>
        <taxon>Bacteria</taxon>
        <taxon>Pseudomonadati</taxon>
        <taxon>Pseudomonadota</taxon>
        <taxon>Betaproteobacteria</taxon>
        <taxon>Rhodocyclales</taxon>
        <taxon>Zoogloeaceae</taxon>
        <taxon>Thauera</taxon>
    </lineage>
</organism>
<evidence type="ECO:0000256" key="1">
    <source>
        <dbReference type="SAM" id="Phobius"/>
    </source>
</evidence>
<dbReference type="RefSeq" id="WP_068804723.1">
    <property type="nucleotide sequence ID" value="NZ_MBFM01000002.1"/>
</dbReference>
<sequence>MYDIWLALNILFELFLGYLPLVAAIVVAWLVLMAIAFGRGRPGWRRGLGPALMLALLVAIAAFLAIPSLTKSSLSEMGYWVDWANLIAIALGFGGVALALAWPLFATLRRRFR</sequence>
<evidence type="ECO:0000313" key="2">
    <source>
        <dbReference type="EMBL" id="NLF53310.1"/>
    </source>
</evidence>
<keyword evidence="1" id="KW-0812">Transmembrane</keyword>
<dbReference type="AlphaFoldDB" id="A0A7X7LU00"/>
<feature type="transmembrane region" description="Helical" evidence="1">
    <location>
        <begin position="15"/>
        <end position="36"/>
    </location>
</feature>
<feature type="transmembrane region" description="Helical" evidence="1">
    <location>
        <begin position="86"/>
        <end position="108"/>
    </location>
</feature>
<gene>
    <name evidence="2" type="ORF">GX576_02675</name>
</gene>
<keyword evidence="1" id="KW-0472">Membrane</keyword>
<accession>A0A7X7LU00</accession>
<dbReference type="EMBL" id="JAAYYV010000069">
    <property type="protein sequence ID" value="NLF53310.1"/>
    <property type="molecule type" value="Genomic_DNA"/>
</dbReference>
<name>A0A7X7LU00_9RHOO</name>
<feature type="transmembrane region" description="Helical" evidence="1">
    <location>
        <begin position="48"/>
        <end position="66"/>
    </location>
</feature>
<comment type="caution">
    <text evidence="2">The sequence shown here is derived from an EMBL/GenBank/DDBJ whole genome shotgun (WGS) entry which is preliminary data.</text>
</comment>
<protein>
    <submittedName>
        <fullName evidence="2">Uncharacterized protein</fullName>
    </submittedName>
</protein>
<keyword evidence="1" id="KW-1133">Transmembrane helix</keyword>
<evidence type="ECO:0000313" key="3">
    <source>
        <dbReference type="Proteomes" id="UP000536534"/>
    </source>
</evidence>
<proteinExistence type="predicted"/>